<keyword evidence="9 13" id="KW-0472">Membrane</keyword>
<evidence type="ECO:0000256" key="1">
    <source>
        <dbReference type="ARBA" id="ARBA00004429"/>
    </source>
</evidence>
<dbReference type="GO" id="GO:0051205">
    <property type="term" value="P:protein insertion into membrane"/>
    <property type="evidence" value="ECO:0007669"/>
    <property type="project" value="TreeGrafter"/>
</dbReference>
<evidence type="ECO:0000313" key="17">
    <source>
        <dbReference type="EMBL" id="SMF93713.1"/>
    </source>
</evidence>
<comment type="caution">
    <text evidence="13">Lacks conserved residue(s) required for the propagation of feature annotation.</text>
</comment>
<dbReference type="InterPro" id="IPR028055">
    <property type="entry name" value="YidC/Oxa/ALB_C"/>
</dbReference>
<dbReference type="HAMAP" id="MF_01810">
    <property type="entry name" value="YidC_type1"/>
    <property type="match status" value="1"/>
</dbReference>
<keyword evidence="5 13" id="KW-1003">Cell membrane</keyword>
<dbReference type="InterPro" id="IPR019998">
    <property type="entry name" value="Membr_insert_YidC"/>
</dbReference>
<keyword evidence="8 13" id="KW-1133">Transmembrane helix</keyword>
<feature type="transmembrane region" description="Helical" evidence="13">
    <location>
        <begin position="419"/>
        <end position="442"/>
    </location>
</feature>
<comment type="similarity">
    <text evidence="2 13">Belongs to the OXA1/ALB3/YidC family. Type 1 subfamily.</text>
</comment>
<dbReference type="Pfam" id="PF14849">
    <property type="entry name" value="YidC_periplas"/>
    <property type="match status" value="1"/>
</dbReference>
<evidence type="ECO:0000256" key="10">
    <source>
        <dbReference type="ARBA" id="ARBA00023186"/>
    </source>
</evidence>
<dbReference type="EMBL" id="FXAM01000001">
    <property type="protein sequence ID" value="SMF93713.1"/>
    <property type="molecule type" value="Genomic_DNA"/>
</dbReference>
<evidence type="ECO:0000313" key="18">
    <source>
        <dbReference type="Proteomes" id="UP000192923"/>
    </source>
</evidence>
<dbReference type="RefSeq" id="WP_085210505.1">
    <property type="nucleotide sequence ID" value="NZ_FXAM01000001.1"/>
</dbReference>
<sequence>MDNLRFVLFALLFFLGFTIWQQWQVDYGPRPDLAALQQQQQSPAAPDVPDSARGVDDIVKQGEPAASAAPHRRVVVTSDLFRLEIDTQGGDIRKLDLLNYPISKDHPDQPVELFSDGDLMFVAQSGFLGNEASAPTHHSVWEAQADQYQMAPGQDTLRVPLAWTNDQGVKVVKTYVLKRGSYEIALEQEVTNGGAAGWKGRQYVQLQRKDPGNKDQLVRTYTGGVLYTPEEKYRKISFKDMTNENLDKKSKDGWIAMIQHYFVAAWIPAKDDEETYYTKALSDNHFVIGAYSPALEVAPGQSKVFTAQLYAGPKLLRVLEATAPGLDLTVDYGALTFIAKPVFWLLEQFHKIFDNWGWAIIFVTLTLKALFFRLSASSYRSMANMRKLQPKLAELKEKYGSDKQKLNMAMMEMYRKEKVNPLGGCLPILVQIPVFISLYWVLVESVEMRQAPFMLWLNDLSDKDPYFVLPLIMGVSMFIQQKLSPPPSDPVQAKVMLYMPVMFTGFFAFFPSGLVVYWVVNNLLSIVQQWYINKTIIVDKPAPAGS</sequence>
<evidence type="ECO:0000256" key="9">
    <source>
        <dbReference type="ARBA" id="ARBA00023136"/>
    </source>
</evidence>
<dbReference type="OrthoDB" id="9780552at2"/>
<reference evidence="17 18" key="1">
    <citation type="submission" date="2016-12" db="EMBL/GenBank/DDBJ databases">
        <authorList>
            <person name="Song W.-J."/>
            <person name="Kurnit D.M."/>
        </authorList>
    </citation>
    <scope>NUCLEOTIDE SEQUENCE [LARGE SCALE GENOMIC DNA]</scope>
    <source>
        <strain evidence="17 18">175</strain>
    </source>
</reference>
<comment type="subcellular location">
    <subcellularLocation>
        <location evidence="1">Cell inner membrane</location>
        <topology evidence="1">Multi-pass membrane protein</topology>
    </subcellularLocation>
    <subcellularLocation>
        <location evidence="13">Cell membrane</location>
        <topology evidence="13">Multi-pass membrane protein</topology>
    </subcellularLocation>
</comment>
<evidence type="ECO:0000256" key="13">
    <source>
        <dbReference type="HAMAP-Rule" id="MF_01810"/>
    </source>
</evidence>
<comment type="function">
    <text evidence="13">Required for the insertion and/or proper folding and/or complex formation of integral membrane proteins into the membrane. Involved in integration of membrane proteins that insert both dependently and independently of the Sec translocase complex, as well as at least some lipoproteins. Aids folding of multispanning membrane proteins.</text>
</comment>
<dbReference type="InterPro" id="IPR028053">
    <property type="entry name" value="Membr_insert_YidC_N"/>
</dbReference>
<gene>
    <name evidence="13" type="primary">yidC</name>
    <name evidence="17" type="ORF">SAMN02949497_1000</name>
</gene>
<name>A0A1Y6CYS2_9GAMM</name>
<feature type="domain" description="Membrane insertase YidC N-terminal" evidence="16">
    <location>
        <begin position="73"/>
        <end position="345"/>
    </location>
</feature>
<feature type="compositionally biased region" description="Low complexity" evidence="14">
    <location>
        <begin position="36"/>
        <end position="49"/>
    </location>
</feature>
<protein>
    <recommendedName>
        <fullName evidence="3 13">Membrane protein insertase YidC</fullName>
    </recommendedName>
    <alternativeName>
        <fullName evidence="12 13">Foldase YidC</fullName>
    </alternativeName>
    <alternativeName>
        <fullName evidence="11 13">Membrane integrase YidC</fullName>
    </alternativeName>
    <alternativeName>
        <fullName evidence="13">Membrane protein YidC</fullName>
    </alternativeName>
</protein>
<dbReference type="Pfam" id="PF02096">
    <property type="entry name" value="60KD_IMP"/>
    <property type="match status" value="1"/>
</dbReference>
<proteinExistence type="inferred from homology"/>
<evidence type="ECO:0000256" key="2">
    <source>
        <dbReference type="ARBA" id="ARBA00010527"/>
    </source>
</evidence>
<keyword evidence="10 13" id="KW-0143">Chaperone</keyword>
<dbReference type="GO" id="GO:0032977">
    <property type="term" value="F:membrane insertase activity"/>
    <property type="evidence" value="ECO:0007669"/>
    <property type="project" value="InterPro"/>
</dbReference>
<evidence type="ECO:0000256" key="6">
    <source>
        <dbReference type="ARBA" id="ARBA00022692"/>
    </source>
</evidence>
<dbReference type="Proteomes" id="UP000192923">
    <property type="component" value="Unassembled WGS sequence"/>
</dbReference>
<evidence type="ECO:0000256" key="14">
    <source>
        <dbReference type="SAM" id="MobiDB-lite"/>
    </source>
</evidence>
<keyword evidence="18" id="KW-1185">Reference proteome</keyword>
<dbReference type="NCBIfam" id="NF002353">
    <property type="entry name" value="PRK01318.1-4"/>
    <property type="match status" value="1"/>
</dbReference>
<evidence type="ECO:0000256" key="11">
    <source>
        <dbReference type="ARBA" id="ARBA00033245"/>
    </source>
</evidence>
<feature type="transmembrane region" description="Helical" evidence="13">
    <location>
        <begin position="356"/>
        <end position="376"/>
    </location>
</feature>
<evidence type="ECO:0000256" key="3">
    <source>
        <dbReference type="ARBA" id="ARBA00015325"/>
    </source>
</evidence>
<dbReference type="InterPro" id="IPR047196">
    <property type="entry name" value="YidC_ALB_C"/>
</dbReference>
<dbReference type="GO" id="GO:0015031">
    <property type="term" value="P:protein transport"/>
    <property type="evidence" value="ECO:0007669"/>
    <property type="project" value="UniProtKB-KW"/>
</dbReference>
<dbReference type="CDD" id="cd20070">
    <property type="entry name" value="5TM_YidC_Alb3"/>
    <property type="match status" value="1"/>
</dbReference>
<evidence type="ECO:0000256" key="5">
    <source>
        <dbReference type="ARBA" id="ARBA00022475"/>
    </source>
</evidence>
<dbReference type="PANTHER" id="PTHR12428">
    <property type="entry name" value="OXA1"/>
    <property type="match status" value="1"/>
</dbReference>
<evidence type="ECO:0000256" key="12">
    <source>
        <dbReference type="ARBA" id="ARBA00033342"/>
    </source>
</evidence>
<dbReference type="InterPro" id="IPR001708">
    <property type="entry name" value="YidC/ALB3/OXA1/COX18"/>
</dbReference>
<dbReference type="GO" id="GO:0005886">
    <property type="term" value="C:plasma membrane"/>
    <property type="evidence" value="ECO:0007669"/>
    <property type="project" value="UniProtKB-SubCell"/>
</dbReference>
<feature type="region of interest" description="Disordered" evidence="14">
    <location>
        <begin position="36"/>
        <end position="55"/>
    </location>
</feature>
<dbReference type="AlphaFoldDB" id="A0A1Y6CYS2"/>
<keyword evidence="6 13" id="KW-0812">Transmembrane</keyword>
<evidence type="ECO:0000259" key="15">
    <source>
        <dbReference type="Pfam" id="PF02096"/>
    </source>
</evidence>
<dbReference type="CDD" id="cd19961">
    <property type="entry name" value="EcYidC-like_peri"/>
    <property type="match status" value="1"/>
</dbReference>
<evidence type="ECO:0000256" key="7">
    <source>
        <dbReference type="ARBA" id="ARBA00022927"/>
    </source>
</evidence>
<dbReference type="PRINTS" id="PR01900">
    <property type="entry name" value="YIDCPROTEIN"/>
</dbReference>
<evidence type="ECO:0000259" key="16">
    <source>
        <dbReference type="Pfam" id="PF14849"/>
    </source>
</evidence>
<organism evidence="17 18">
    <name type="scientific">Methylomagnum ishizawai</name>
    <dbReference type="NCBI Taxonomy" id="1760988"/>
    <lineage>
        <taxon>Bacteria</taxon>
        <taxon>Pseudomonadati</taxon>
        <taxon>Pseudomonadota</taxon>
        <taxon>Gammaproteobacteria</taxon>
        <taxon>Methylococcales</taxon>
        <taxon>Methylococcaceae</taxon>
        <taxon>Methylomagnum</taxon>
    </lineage>
</organism>
<dbReference type="NCBIfam" id="TIGR03593">
    <property type="entry name" value="yidC_nterm"/>
    <property type="match status" value="1"/>
</dbReference>
<feature type="transmembrane region" description="Helical" evidence="13">
    <location>
        <begin position="495"/>
        <end position="520"/>
    </location>
</feature>
<accession>A0A1Y6CYS2</accession>
<keyword evidence="4 13" id="KW-0813">Transport</keyword>
<dbReference type="NCBIfam" id="NF002352">
    <property type="entry name" value="PRK01318.1-3"/>
    <property type="match status" value="1"/>
</dbReference>
<dbReference type="PRINTS" id="PR00701">
    <property type="entry name" value="60KDINNERMP"/>
</dbReference>
<dbReference type="NCBIfam" id="TIGR03592">
    <property type="entry name" value="yidC_oxa1_cterm"/>
    <property type="match status" value="1"/>
</dbReference>
<evidence type="ECO:0000256" key="8">
    <source>
        <dbReference type="ARBA" id="ARBA00022989"/>
    </source>
</evidence>
<dbReference type="STRING" id="1760988.SAMN02949497_1000"/>
<keyword evidence="7 13" id="KW-0653">Protein transport</keyword>
<evidence type="ECO:0000256" key="4">
    <source>
        <dbReference type="ARBA" id="ARBA00022448"/>
    </source>
</evidence>
<comment type="subunit">
    <text evidence="13">Interacts with the Sec translocase complex via SecD. Specifically interacts with transmembrane segments of nascent integral membrane proteins during membrane integration.</text>
</comment>
<dbReference type="Gene3D" id="2.70.98.90">
    <property type="match status" value="1"/>
</dbReference>
<dbReference type="PANTHER" id="PTHR12428:SF65">
    <property type="entry name" value="CYTOCHROME C OXIDASE ASSEMBLY PROTEIN COX18, MITOCHONDRIAL"/>
    <property type="match status" value="1"/>
</dbReference>
<feature type="domain" description="Membrane insertase YidC/Oxa/ALB C-terminal" evidence="15">
    <location>
        <begin position="356"/>
        <end position="534"/>
    </location>
</feature>
<dbReference type="InterPro" id="IPR038221">
    <property type="entry name" value="YidC_periplasmic_sf"/>
</dbReference>